<protein>
    <submittedName>
        <fullName evidence="2">Uncharacterized protein</fullName>
    </submittedName>
</protein>
<dbReference type="EMBL" id="CP002191">
    <property type="protein sequence ID" value="AFD24626.1"/>
    <property type="molecule type" value="Genomic_DNA"/>
</dbReference>
<evidence type="ECO:0000313" key="2">
    <source>
        <dbReference type="EMBL" id="AFD24626.1"/>
    </source>
</evidence>
<feature type="region of interest" description="Disordered" evidence="1">
    <location>
        <begin position="1"/>
        <end position="30"/>
    </location>
</feature>
<gene>
    <name evidence="2" type="ordered locus">DGo_CA0699</name>
</gene>
<dbReference type="KEGG" id="dgo:DGo_CA0699"/>
<accession>H8GXG6</accession>
<evidence type="ECO:0000313" key="3">
    <source>
        <dbReference type="Proteomes" id="UP000007575"/>
    </source>
</evidence>
<dbReference type="Proteomes" id="UP000007575">
    <property type="component" value="Chromosome"/>
</dbReference>
<dbReference type="AlphaFoldDB" id="H8GXG6"/>
<evidence type="ECO:0000256" key="1">
    <source>
        <dbReference type="SAM" id="MobiDB-lite"/>
    </source>
</evidence>
<name>H8GXG6_DEIGI</name>
<proteinExistence type="predicted"/>
<keyword evidence="3" id="KW-1185">Reference proteome</keyword>
<reference evidence="2 3" key="1">
    <citation type="journal article" date="2012" name="PLoS ONE">
        <title>Genome sequence and transcriptome analysis of the radioresistant bacterium Deinococcus gobiensis: insights into the extreme environmental adaptations.</title>
        <authorList>
            <person name="Yuan M."/>
            <person name="Chen M."/>
            <person name="Zhang W."/>
            <person name="Lu W."/>
            <person name="Wang J."/>
            <person name="Yang M."/>
            <person name="Zhao P."/>
            <person name="Tang R."/>
            <person name="Li X."/>
            <person name="Hao Y."/>
            <person name="Zhou Z."/>
            <person name="Zhan Y."/>
            <person name="Yu H."/>
            <person name="Teng C."/>
            <person name="Yan Y."/>
            <person name="Ping S."/>
            <person name="Wang Y."/>
            <person name="Lin M."/>
        </authorList>
    </citation>
    <scope>NUCLEOTIDE SEQUENCE [LARGE SCALE GENOMIC DNA]</scope>
    <source>
        <strain evidence="2 3">I-0</strain>
    </source>
</reference>
<feature type="compositionally biased region" description="Gly residues" evidence="1">
    <location>
        <begin position="1"/>
        <end position="18"/>
    </location>
</feature>
<dbReference type="PATRIC" id="fig|745776.4.peg.716"/>
<organism evidence="2 3">
    <name type="scientific">Deinococcus gobiensis (strain DSM 21396 / JCM 16679 / CGMCC 1.7299 / I-0)</name>
    <dbReference type="NCBI Taxonomy" id="745776"/>
    <lineage>
        <taxon>Bacteria</taxon>
        <taxon>Thermotogati</taxon>
        <taxon>Deinococcota</taxon>
        <taxon>Deinococci</taxon>
        <taxon>Deinococcales</taxon>
        <taxon>Deinococcaceae</taxon>
        <taxon>Deinococcus</taxon>
    </lineage>
</organism>
<dbReference type="HOGENOM" id="CLU_2952773_0_0_0"/>
<sequence length="59" mass="6369">MKDGRGSGTPQGRPGGAGPRCRPPEDRLRCAPRTVPTTRCVDPRTVTLPPKTVNKIRGF</sequence>